<accession>A0ABS6BLF3</accession>
<protein>
    <recommendedName>
        <fullName evidence="2">Apolipoprotein N-acyltransferase</fullName>
        <shortName evidence="2">ALP N-acyltransferase</shortName>
        <ecNumber evidence="2">2.3.1.269</ecNumber>
    </recommendedName>
</protein>
<feature type="transmembrane region" description="Helical" evidence="2">
    <location>
        <begin position="467"/>
        <end position="490"/>
    </location>
</feature>
<dbReference type="PANTHER" id="PTHR38686:SF1">
    <property type="entry name" value="APOLIPOPROTEIN N-ACYLTRANSFERASE"/>
    <property type="match status" value="1"/>
</dbReference>
<organism evidence="4 5">
    <name type="scientific">Sphingomonas quercus</name>
    <dbReference type="NCBI Taxonomy" id="2842451"/>
    <lineage>
        <taxon>Bacteria</taxon>
        <taxon>Pseudomonadati</taxon>
        <taxon>Pseudomonadota</taxon>
        <taxon>Alphaproteobacteria</taxon>
        <taxon>Sphingomonadales</taxon>
        <taxon>Sphingomonadaceae</taxon>
        <taxon>Sphingomonas</taxon>
    </lineage>
</organism>
<feature type="domain" description="CN hydrolase" evidence="3">
    <location>
        <begin position="215"/>
        <end position="461"/>
    </location>
</feature>
<feature type="transmembrane region" description="Helical" evidence="2">
    <location>
        <begin position="156"/>
        <end position="177"/>
    </location>
</feature>
<dbReference type="CDD" id="cd07571">
    <property type="entry name" value="ALP_N-acyl_transferase"/>
    <property type="match status" value="1"/>
</dbReference>
<comment type="function">
    <text evidence="2">Catalyzes the phospholipid dependent N-acylation of the N-terminal cysteine of apolipoprotein, the last step in lipoprotein maturation.</text>
</comment>
<dbReference type="InterPro" id="IPR003010">
    <property type="entry name" value="C-N_Hydrolase"/>
</dbReference>
<comment type="subcellular location">
    <subcellularLocation>
        <location evidence="2">Cell membrane</location>
        <topology evidence="2">Multi-pass membrane protein</topology>
    </subcellularLocation>
</comment>
<dbReference type="PROSITE" id="PS50263">
    <property type="entry name" value="CN_HYDROLASE"/>
    <property type="match status" value="1"/>
</dbReference>
<comment type="catalytic activity">
    <reaction evidence="2">
        <text>N-terminal S-1,2-diacyl-sn-glyceryl-L-cysteinyl-[lipoprotein] + a glycerophospholipid = N-acyl-S-1,2-diacyl-sn-glyceryl-L-cysteinyl-[lipoprotein] + a 2-acyl-sn-glycero-3-phospholipid + H(+)</text>
        <dbReference type="Rhea" id="RHEA:48228"/>
        <dbReference type="Rhea" id="RHEA-COMP:14681"/>
        <dbReference type="Rhea" id="RHEA-COMP:14684"/>
        <dbReference type="ChEBI" id="CHEBI:15378"/>
        <dbReference type="ChEBI" id="CHEBI:136912"/>
        <dbReference type="ChEBI" id="CHEBI:140656"/>
        <dbReference type="ChEBI" id="CHEBI:140657"/>
        <dbReference type="ChEBI" id="CHEBI:140660"/>
        <dbReference type="EC" id="2.3.1.269"/>
    </reaction>
</comment>
<feature type="transmembrane region" description="Helical" evidence="2">
    <location>
        <begin position="184"/>
        <end position="205"/>
    </location>
</feature>
<evidence type="ECO:0000256" key="2">
    <source>
        <dbReference type="HAMAP-Rule" id="MF_01148"/>
    </source>
</evidence>
<dbReference type="InterPro" id="IPR045378">
    <property type="entry name" value="LNT_N"/>
</dbReference>
<dbReference type="Proteomes" id="UP000776276">
    <property type="component" value="Unassembled WGS sequence"/>
</dbReference>
<dbReference type="HAMAP" id="MF_01148">
    <property type="entry name" value="Lnt"/>
    <property type="match status" value="1"/>
</dbReference>
<name>A0ABS6BLF3_9SPHN</name>
<dbReference type="PANTHER" id="PTHR38686">
    <property type="entry name" value="APOLIPOPROTEIN N-ACYLTRANSFERASE"/>
    <property type="match status" value="1"/>
</dbReference>
<dbReference type="RefSeq" id="WP_216326671.1">
    <property type="nucleotide sequence ID" value="NZ_JAHKRT010000008.1"/>
</dbReference>
<evidence type="ECO:0000313" key="5">
    <source>
        <dbReference type="Proteomes" id="UP000776276"/>
    </source>
</evidence>
<keyword evidence="2" id="KW-0472">Membrane</keyword>
<feature type="transmembrane region" description="Helical" evidence="2">
    <location>
        <begin position="116"/>
        <end position="136"/>
    </location>
</feature>
<keyword evidence="2" id="KW-0812">Transmembrane</keyword>
<gene>
    <name evidence="2 4" type="primary">lnt</name>
    <name evidence="4" type="ORF">KOF26_14865</name>
</gene>
<feature type="transmembrane region" description="Helical" evidence="2">
    <location>
        <begin position="53"/>
        <end position="75"/>
    </location>
</feature>
<keyword evidence="2" id="KW-1003">Cell membrane</keyword>
<keyword evidence="2" id="KW-0808">Transferase</keyword>
<keyword evidence="2" id="KW-1133">Transmembrane helix</keyword>
<sequence length="495" mass="53044">MRRFPCLLALLAGLASATGFAPLGWLPVTLLAFALLVGLVAAAPTLRRALALGWWFGLGQFVLGLNWIATAFTYQAAMPAWLGWIAVVLLSLYLAVYPALAAGLAWRWRRHGPVPLLLAAAWTVTEWLRGTMFTGFAWNPVGVVWIDSWVAQAAPWIGTFGLSALTVLAGGALHAAFRRDWRNAALAAAAPLLAMLGGLNVPAAIDAGGDQVHVVQPNIDQDRRNLPSYAYEGIVVLAQLSPRPLPGAPPRLLLWPEAAVDYYLEEDPAARHALASLLRPGDLLLTGGTALIRDDAGHVTAARNSLFAMDAAGRIAARYDKAHLVPYGEYLPMRPLLSAIGLSRLVPGDLDFLPGPGPLSYALPGFGDVGVQICYEIIFPGAVIDQRHRPDFLFNPSNDAWFGAWGPPQHLVQARLRAIEEGMTIVRSTPNGISAVIDPHGRLVRVVPRHAAGAIDIRLPRAAGPTFFSHAANFLSLLFAVLLALTAIAAGRRAR</sequence>
<dbReference type="EC" id="2.3.1.269" evidence="2"/>
<dbReference type="Pfam" id="PF00795">
    <property type="entry name" value="CN_hydrolase"/>
    <property type="match status" value="1"/>
</dbReference>
<reference evidence="4 5" key="1">
    <citation type="submission" date="2021-06" db="EMBL/GenBank/DDBJ databases">
        <title>Sphingomonas sp. XMGL2, whole genome shotgun sequencing project.</title>
        <authorList>
            <person name="Zhao G."/>
            <person name="Shen L."/>
        </authorList>
    </citation>
    <scope>NUCLEOTIDE SEQUENCE [LARGE SCALE GENOMIC DNA]</scope>
    <source>
        <strain evidence="4 5">XMGL2</strain>
    </source>
</reference>
<evidence type="ECO:0000256" key="1">
    <source>
        <dbReference type="ARBA" id="ARBA00010065"/>
    </source>
</evidence>
<dbReference type="InterPro" id="IPR004563">
    <property type="entry name" value="Apolipo_AcylTrfase"/>
</dbReference>
<comment type="caution">
    <text evidence="4">The sequence shown here is derived from an EMBL/GenBank/DDBJ whole genome shotgun (WGS) entry which is preliminary data.</text>
</comment>
<evidence type="ECO:0000259" key="3">
    <source>
        <dbReference type="PROSITE" id="PS50263"/>
    </source>
</evidence>
<proteinExistence type="inferred from homology"/>
<dbReference type="Pfam" id="PF20154">
    <property type="entry name" value="LNT_N"/>
    <property type="match status" value="1"/>
</dbReference>
<comment type="similarity">
    <text evidence="1 2">Belongs to the CN hydrolase family. Apolipoprotein N-acyltransferase subfamily.</text>
</comment>
<keyword evidence="2" id="KW-0012">Acyltransferase</keyword>
<dbReference type="EMBL" id="JAHKRT010000008">
    <property type="protein sequence ID" value="MBU3079139.1"/>
    <property type="molecule type" value="Genomic_DNA"/>
</dbReference>
<feature type="transmembrane region" description="Helical" evidence="2">
    <location>
        <begin position="81"/>
        <end position="104"/>
    </location>
</feature>
<feature type="transmembrane region" description="Helical" evidence="2">
    <location>
        <begin position="27"/>
        <end position="46"/>
    </location>
</feature>
<evidence type="ECO:0000313" key="4">
    <source>
        <dbReference type="EMBL" id="MBU3079139.1"/>
    </source>
</evidence>
<comment type="pathway">
    <text evidence="2">Protein modification; lipoprotein biosynthesis (N-acyl transfer).</text>
</comment>
<dbReference type="NCBIfam" id="TIGR00546">
    <property type="entry name" value="lnt"/>
    <property type="match status" value="1"/>
</dbReference>
<keyword evidence="5" id="KW-1185">Reference proteome</keyword>